<comment type="caution">
    <text evidence="4">The sequence shown here is derived from an EMBL/GenBank/DDBJ whole genome shotgun (WGS) entry which is preliminary data.</text>
</comment>
<dbReference type="AlphaFoldDB" id="A0AAN9EJR0"/>
<evidence type="ECO:0000256" key="2">
    <source>
        <dbReference type="ARBA" id="ARBA00023002"/>
    </source>
</evidence>
<protein>
    <recommendedName>
        <fullName evidence="3">NAD-dependent epimerase/dehydratase domain-containing protein</fullName>
    </recommendedName>
</protein>
<evidence type="ECO:0000256" key="1">
    <source>
        <dbReference type="ARBA" id="ARBA00022857"/>
    </source>
</evidence>
<dbReference type="EMBL" id="JAYWIO010000005">
    <property type="protein sequence ID" value="KAK7258523.1"/>
    <property type="molecule type" value="Genomic_DNA"/>
</dbReference>
<keyword evidence="2" id="KW-0560">Oxidoreductase</keyword>
<reference evidence="4 5" key="1">
    <citation type="submission" date="2024-01" db="EMBL/GenBank/DDBJ databases">
        <title>The genomes of 5 underutilized Papilionoideae crops provide insights into root nodulation and disease resistanc.</title>
        <authorList>
            <person name="Yuan L."/>
        </authorList>
    </citation>
    <scope>NUCLEOTIDE SEQUENCE [LARGE SCALE GENOMIC DNA]</scope>
    <source>
        <strain evidence="4">ZHUSHIDOU_FW_LH</strain>
        <tissue evidence="4">Leaf</tissue>
    </source>
</reference>
<organism evidence="4 5">
    <name type="scientific">Crotalaria pallida</name>
    <name type="common">Smooth rattlebox</name>
    <name type="synonym">Crotalaria striata</name>
    <dbReference type="NCBI Taxonomy" id="3830"/>
    <lineage>
        <taxon>Eukaryota</taxon>
        <taxon>Viridiplantae</taxon>
        <taxon>Streptophyta</taxon>
        <taxon>Embryophyta</taxon>
        <taxon>Tracheophyta</taxon>
        <taxon>Spermatophyta</taxon>
        <taxon>Magnoliopsida</taxon>
        <taxon>eudicotyledons</taxon>
        <taxon>Gunneridae</taxon>
        <taxon>Pentapetalae</taxon>
        <taxon>rosids</taxon>
        <taxon>fabids</taxon>
        <taxon>Fabales</taxon>
        <taxon>Fabaceae</taxon>
        <taxon>Papilionoideae</taxon>
        <taxon>50 kb inversion clade</taxon>
        <taxon>genistoids sensu lato</taxon>
        <taxon>core genistoids</taxon>
        <taxon>Crotalarieae</taxon>
        <taxon>Crotalaria</taxon>
    </lineage>
</organism>
<keyword evidence="5" id="KW-1185">Reference proteome</keyword>
<proteinExistence type="predicted"/>
<evidence type="ECO:0000313" key="4">
    <source>
        <dbReference type="EMBL" id="KAK7258523.1"/>
    </source>
</evidence>
<accession>A0AAN9EJR0</accession>
<evidence type="ECO:0000313" key="5">
    <source>
        <dbReference type="Proteomes" id="UP001372338"/>
    </source>
</evidence>
<sequence>MYLRSFEKIKDYTYSKTSTEKYILSYGNNENGGGLEVVTLSCGLVGGDTLLSFTPGSVGILISQLTENAFGYKSLRFMEELLGKVPIVHVDDVCEAHIFCIENASISGRFLCASSYISSEEIAAHYAQHYPEFNI</sequence>
<feature type="domain" description="NAD-dependent epimerase/dehydratase" evidence="3">
    <location>
        <begin position="6"/>
        <end position="103"/>
    </location>
</feature>
<gene>
    <name evidence="4" type="ORF">RIF29_24103</name>
</gene>
<dbReference type="GO" id="GO:0016616">
    <property type="term" value="F:oxidoreductase activity, acting on the CH-OH group of donors, NAD or NADP as acceptor"/>
    <property type="evidence" value="ECO:0007669"/>
    <property type="project" value="TreeGrafter"/>
</dbReference>
<dbReference type="PANTHER" id="PTHR10366:SF696">
    <property type="entry name" value="OS07G0601900 PROTEIN"/>
    <property type="match status" value="1"/>
</dbReference>
<dbReference type="InterPro" id="IPR001509">
    <property type="entry name" value="Epimerase_deHydtase"/>
</dbReference>
<dbReference type="Gene3D" id="3.40.50.720">
    <property type="entry name" value="NAD(P)-binding Rossmann-like Domain"/>
    <property type="match status" value="1"/>
</dbReference>
<name>A0AAN9EJR0_CROPI</name>
<dbReference type="InterPro" id="IPR036291">
    <property type="entry name" value="NAD(P)-bd_dom_sf"/>
</dbReference>
<dbReference type="PANTHER" id="PTHR10366">
    <property type="entry name" value="NAD DEPENDENT EPIMERASE/DEHYDRATASE"/>
    <property type="match status" value="1"/>
</dbReference>
<evidence type="ECO:0000259" key="3">
    <source>
        <dbReference type="Pfam" id="PF01370"/>
    </source>
</evidence>
<keyword evidence="1" id="KW-0521">NADP</keyword>
<dbReference type="SUPFAM" id="SSF51735">
    <property type="entry name" value="NAD(P)-binding Rossmann-fold domains"/>
    <property type="match status" value="1"/>
</dbReference>
<dbReference type="InterPro" id="IPR050425">
    <property type="entry name" value="NAD(P)_dehydrat-like"/>
</dbReference>
<dbReference type="Pfam" id="PF01370">
    <property type="entry name" value="Epimerase"/>
    <property type="match status" value="1"/>
</dbReference>
<dbReference type="Proteomes" id="UP001372338">
    <property type="component" value="Unassembled WGS sequence"/>
</dbReference>